<name>A0A8S1DA48_9INSE</name>
<keyword evidence="1" id="KW-0472">Membrane</keyword>
<reference evidence="2 3" key="1">
    <citation type="submission" date="2020-04" db="EMBL/GenBank/DDBJ databases">
        <authorList>
            <person name="Alioto T."/>
            <person name="Alioto T."/>
            <person name="Gomez Garrido J."/>
        </authorList>
    </citation>
    <scope>NUCLEOTIDE SEQUENCE [LARGE SCALE GENOMIC DNA]</scope>
</reference>
<feature type="transmembrane region" description="Helical" evidence="1">
    <location>
        <begin position="46"/>
        <end position="65"/>
    </location>
</feature>
<proteinExistence type="predicted"/>
<sequence>MSRERVREGRGACLQYTACPTFIFQVSPFECGLVSRVLLAPANSLIILWWLLLLGACVVWSLSACGRARR</sequence>
<dbReference type="Proteomes" id="UP000494165">
    <property type="component" value="Unassembled WGS sequence"/>
</dbReference>
<accession>A0A8S1DA48</accession>
<evidence type="ECO:0000256" key="1">
    <source>
        <dbReference type="SAM" id="Phobius"/>
    </source>
</evidence>
<dbReference type="AlphaFoldDB" id="A0A8S1DA48"/>
<evidence type="ECO:0000313" key="3">
    <source>
        <dbReference type="Proteomes" id="UP000494165"/>
    </source>
</evidence>
<comment type="caution">
    <text evidence="2">The sequence shown here is derived from an EMBL/GenBank/DDBJ whole genome shotgun (WGS) entry which is preliminary data.</text>
</comment>
<organism evidence="2 3">
    <name type="scientific">Cloeon dipterum</name>
    <dbReference type="NCBI Taxonomy" id="197152"/>
    <lineage>
        <taxon>Eukaryota</taxon>
        <taxon>Metazoa</taxon>
        <taxon>Ecdysozoa</taxon>
        <taxon>Arthropoda</taxon>
        <taxon>Hexapoda</taxon>
        <taxon>Insecta</taxon>
        <taxon>Pterygota</taxon>
        <taxon>Palaeoptera</taxon>
        <taxon>Ephemeroptera</taxon>
        <taxon>Pisciforma</taxon>
        <taxon>Baetidae</taxon>
        <taxon>Cloeon</taxon>
    </lineage>
</organism>
<evidence type="ECO:0000313" key="2">
    <source>
        <dbReference type="EMBL" id="CAB3377219.1"/>
    </source>
</evidence>
<gene>
    <name evidence="2" type="ORF">CLODIP_2_CD00926</name>
</gene>
<keyword evidence="1" id="KW-0812">Transmembrane</keyword>
<keyword evidence="3" id="KW-1185">Reference proteome</keyword>
<protein>
    <submittedName>
        <fullName evidence="2">Uncharacterized protein</fullName>
    </submittedName>
</protein>
<dbReference type="EMBL" id="CADEPI010000141">
    <property type="protein sequence ID" value="CAB3377219.1"/>
    <property type="molecule type" value="Genomic_DNA"/>
</dbReference>
<keyword evidence="1" id="KW-1133">Transmembrane helix</keyword>